<gene>
    <name evidence="4" type="ORF">FJTKL_11975</name>
</gene>
<keyword evidence="5" id="KW-1185">Reference proteome</keyword>
<feature type="region of interest" description="Disordered" evidence="1">
    <location>
        <begin position="215"/>
        <end position="259"/>
    </location>
</feature>
<dbReference type="EMBL" id="JBAWTH010000005">
    <property type="protein sequence ID" value="KAL2291786.1"/>
    <property type="molecule type" value="Genomic_DNA"/>
</dbReference>
<feature type="region of interest" description="Disordered" evidence="1">
    <location>
        <begin position="70"/>
        <end position="90"/>
    </location>
</feature>
<dbReference type="SUPFAM" id="SSF63570">
    <property type="entry name" value="PABC (PABP) domain"/>
    <property type="match status" value="1"/>
</dbReference>
<feature type="domain" description="PABC" evidence="3">
    <location>
        <begin position="1"/>
        <end position="67"/>
    </location>
</feature>
<feature type="compositionally biased region" description="Basic and acidic residues" evidence="1">
    <location>
        <begin position="242"/>
        <end position="259"/>
    </location>
</feature>
<keyword evidence="2" id="KW-0812">Transmembrane</keyword>
<dbReference type="Pfam" id="PF00658">
    <property type="entry name" value="MLLE"/>
    <property type="match status" value="1"/>
</dbReference>
<feature type="compositionally biased region" description="Basic residues" evidence="1">
    <location>
        <begin position="228"/>
        <end position="241"/>
    </location>
</feature>
<comment type="caution">
    <text evidence="4">The sequence shown here is derived from an EMBL/GenBank/DDBJ whole genome shotgun (WGS) entry which is preliminary data.</text>
</comment>
<evidence type="ECO:0000313" key="5">
    <source>
        <dbReference type="Proteomes" id="UP001600888"/>
    </source>
</evidence>
<evidence type="ECO:0000259" key="3">
    <source>
        <dbReference type="PROSITE" id="PS51309"/>
    </source>
</evidence>
<sequence>MFSIRDRDELGEILFQQVSRLEPELAEILTDAILAMEDNDIIRLIGDPDALQAQVQRTLDDFVHDLSEDERILTPSSSSDRSRWSPTAESITQRAAVIADSEDIEDPRRTYGFKTSAELWRAMDNEDPQVMTYDGSTPIPAMSEVMKEIAGKNSTQSRHEATEFVETIRRPAELNAMKELARISAAVEALKTQVEDYESCNSLASTSTASYALGGNGQTVPPVDPAPKKKGGKRVSKIPRASRRDAAADHTHPAVEKEAPASMPLMEAVRQDRAQMAQRPPRRTTRPVNTSVRDQEVEDTFADGAVCGFVAGLGVTICCVLIFW</sequence>
<organism evidence="4 5">
    <name type="scientific">Diaporthe vaccinii</name>
    <dbReference type="NCBI Taxonomy" id="105482"/>
    <lineage>
        <taxon>Eukaryota</taxon>
        <taxon>Fungi</taxon>
        <taxon>Dikarya</taxon>
        <taxon>Ascomycota</taxon>
        <taxon>Pezizomycotina</taxon>
        <taxon>Sordariomycetes</taxon>
        <taxon>Sordariomycetidae</taxon>
        <taxon>Diaporthales</taxon>
        <taxon>Diaporthaceae</taxon>
        <taxon>Diaporthe</taxon>
        <taxon>Diaporthe eres species complex</taxon>
    </lineage>
</organism>
<protein>
    <recommendedName>
        <fullName evidence="3">PABC domain-containing protein</fullName>
    </recommendedName>
</protein>
<dbReference type="InterPro" id="IPR036053">
    <property type="entry name" value="PABP-dom"/>
</dbReference>
<dbReference type="Gene3D" id="1.10.1900.10">
    <property type="entry name" value="c-terminal domain of poly(a) binding protein"/>
    <property type="match status" value="1"/>
</dbReference>
<keyword evidence="2" id="KW-1133">Transmembrane helix</keyword>
<name>A0ABR4FAQ8_9PEZI</name>
<evidence type="ECO:0000256" key="1">
    <source>
        <dbReference type="SAM" id="MobiDB-lite"/>
    </source>
</evidence>
<evidence type="ECO:0000256" key="2">
    <source>
        <dbReference type="SAM" id="Phobius"/>
    </source>
</evidence>
<dbReference type="Proteomes" id="UP001600888">
    <property type="component" value="Unassembled WGS sequence"/>
</dbReference>
<feature type="transmembrane region" description="Helical" evidence="2">
    <location>
        <begin position="301"/>
        <end position="323"/>
    </location>
</feature>
<proteinExistence type="predicted"/>
<evidence type="ECO:0000313" key="4">
    <source>
        <dbReference type="EMBL" id="KAL2291786.1"/>
    </source>
</evidence>
<accession>A0ABR4FAQ8</accession>
<keyword evidence="2" id="KW-0472">Membrane</keyword>
<dbReference type="PROSITE" id="PS51309">
    <property type="entry name" value="PABC"/>
    <property type="match status" value="1"/>
</dbReference>
<reference evidence="4 5" key="1">
    <citation type="submission" date="2024-03" db="EMBL/GenBank/DDBJ databases">
        <title>A high-quality draft genome sequence of Diaporthe vaccinii, a causative agent of upright dieback and viscid rot disease in cranberry plants.</title>
        <authorList>
            <person name="Sarrasin M."/>
            <person name="Lang B.F."/>
            <person name="Burger G."/>
        </authorList>
    </citation>
    <scope>NUCLEOTIDE SEQUENCE [LARGE SCALE GENOMIC DNA]</scope>
    <source>
        <strain evidence="4 5">IS7</strain>
    </source>
</reference>
<feature type="region of interest" description="Disordered" evidence="1">
    <location>
        <begin position="271"/>
        <end position="292"/>
    </location>
</feature>
<dbReference type="InterPro" id="IPR002004">
    <property type="entry name" value="PABP_HYD_C"/>
</dbReference>